<proteinExistence type="predicted"/>
<accession>A0A6P8B5X9</accession>
<reference evidence="2" key="3">
    <citation type="submission" date="2025-08" db="UniProtKB">
        <authorList>
            <consortium name="RefSeq"/>
        </authorList>
    </citation>
    <scope>IDENTIFICATION</scope>
    <source>
        <strain evidence="2">NI907</strain>
    </source>
</reference>
<dbReference type="Proteomes" id="UP000515153">
    <property type="component" value="Chromosome I"/>
</dbReference>
<name>A0A6P8B5X9_PYRGI</name>
<protein>
    <submittedName>
        <fullName evidence="2">Uncharacterized protein</fullName>
    </submittedName>
</protein>
<dbReference type="RefSeq" id="XP_030982602.1">
    <property type="nucleotide sequence ID" value="XM_031126596.1"/>
</dbReference>
<dbReference type="GeneID" id="41961505"/>
<sequence>MCILKDAISRREDSADQFGTLHIRIRSYARKLVRQPLDRKHQGSVAKFGHTIDFARLRDDQGKQQTKFTIFSKGKEWKE</sequence>
<evidence type="ECO:0000313" key="1">
    <source>
        <dbReference type="Proteomes" id="UP000515153"/>
    </source>
</evidence>
<reference evidence="2" key="2">
    <citation type="submission" date="2019-10" db="EMBL/GenBank/DDBJ databases">
        <authorList>
            <consortium name="NCBI Genome Project"/>
        </authorList>
    </citation>
    <scope>NUCLEOTIDE SEQUENCE</scope>
    <source>
        <strain evidence="2">NI907</strain>
    </source>
</reference>
<evidence type="ECO:0000313" key="2">
    <source>
        <dbReference type="RefSeq" id="XP_030982602.1"/>
    </source>
</evidence>
<dbReference type="KEGG" id="pgri:PgNI_06573"/>
<reference evidence="1 2" key="1">
    <citation type="journal article" date="2019" name="Mol. Biol. Evol.">
        <title>Blast fungal genomes show frequent chromosomal changes, gene gains and losses, and effector gene turnover.</title>
        <authorList>
            <person name="Gomez Luciano L.B."/>
            <person name="Jason Tsai I."/>
            <person name="Chuma I."/>
            <person name="Tosa Y."/>
            <person name="Chen Y.H."/>
            <person name="Li J.Y."/>
            <person name="Li M.Y."/>
            <person name="Jade Lu M.Y."/>
            <person name="Nakayashiki H."/>
            <person name="Li W.H."/>
        </authorList>
    </citation>
    <scope>NUCLEOTIDE SEQUENCE [LARGE SCALE GENOMIC DNA]</scope>
    <source>
        <strain evidence="1 2">NI907</strain>
    </source>
</reference>
<keyword evidence="1" id="KW-1185">Reference proteome</keyword>
<organism evidence="1 2">
    <name type="scientific">Pyricularia grisea</name>
    <name type="common">Crabgrass-specific blast fungus</name>
    <name type="synonym">Magnaporthe grisea</name>
    <dbReference type="NCBI Taxonomy" id="148305"/>
    <lineage>
        <taxon>Eukaryota</taxon>
        <taxon>Fungi</taxon>
        <taxon>Dikarya</taxon>
        <taxon>Ascomycota</taxon>
        <taxon>Pezizomycotina</taxon>
        <taxon>Sordariomycetes</taxon>
        <taxon>Sordariomycetidae</taxon>
        <taxon>Magnaporthales</taxon>
        <taxon>Pyriculariaceae</taxon>
        <taxon>Pyricularia</taxon>
    </lineage>
</organism>
<gene>
    <name evidence="2" type="ORF">PgNI_06573</name>
</gene>
<dbReference type="AlphaFoldDB" id="A0A6P8B5X9"/>